<dbReference type="PANTHER" id="PTHR46268:SF15">
    <property type="entry name" value="UNIVERSAL STRESS PROTEIN HP_0031"/>
    <property type="match status" value="1"/>
</dbReference>
<dbReference type="eggNOG" id="COG0589">
    <property type="taxonomic scope" value="Bacteria"/>
</dbReference>
<dbReference type="AlphaFoldDB" id="H6SJF2"/>
<dbReference type="PRINTS" id="PR01438">
    <property type="entry name" value="UNVRSLSTRESS"/>
</dbReference>
<dbReference type="Pfam" id="PF00582">
    <property type="entry name" value="Usp"/>
    <property type="match status" value="1"/>
</dbReference>
<protein>
    <submittedName>
        <fullName evidence="3">UspA</fullName>
    </submittedName>
</protein>
<evidence type="ECO:0000256" key="1">
    <source>
        <dbReference type="ARBA" id="ARBA00008791"/>
    </source>
</evidence>
<dbReference type="STRING" id="1150469.RSPPHO_01491"/>
<evidence type="ECO:0000313" key="3">
    <source>
        <dbReference type="EMBL" id="CCG08117.1"/>
    </source>
</evidence>
<dbReference type="PANTHER" id="PTHR46268">
    <property type="entry name" value="STRESS RESPONSE PROTEIN NHAX"/>
    <property type="match status" value="1"/>
</dbReference>
<accession>H6SJF2</accession>
<gene>
    <name evidence="3" type="ORF">RSPPHO_01491</name>
</gene>
<dbReference type="KEGG" id="rpm:RSPPHO_01491"/>
<dbReference type="InterPro" id="IPR006016">
    <property type="entry name" value="UspA"/>
</dbReference>
<organism evidence="3 4">
    <name type="scientific">Pararhodospirillum photometricum DSM 122</name>
    <dbReference type="NCBI Taxonomy" id="1150469"/>
    <lineage>
        <taxon>Bacteria</taxon>
        <taxon>Pseudomonadati</taxon>
        <taxon>Pseudomonadota</taxon>
        <taxon>Alphaproteobacteria</taxon>
        <taxon>Rhodospirillales</taxon>
        <taxon>Rhodospirillaceae</taxon>
        <taxon>Pararhodospirillum</taxon>
    </lineage>
</organism>
<reference evidence="3 4" key="1">
    <citation type="submission" date="2012-02" db="EMBL/GenBank/DDBJ databases">
        <title>Shotgun genome sequence of Phaeospirillum photometricum DSM 122.</title>
        <authorList>
            <person name="Duquesne K."/>
            <person name="Sturgis J."/>
        </authorList>
    </citation>
    <scope>NUCLEOTIDE SEQUENCE [LARGE SCALE GENOMIC DNA]</scope>
    <source>
        <strain evidence="4">DSM122</strain>
    </source>
</reference>
<evidence type="ECO:0000313" key="4">
    <source>
        <dbReference type="Proteomes" id="UP000033220"/>
    </source>
</evidence>
<dbReference type="SUPFAM" id="SSF52402">
    <property type="entry name" value="Adenine nucleotide alpha hydrolases-like"/>
    <property type="match status" value="2"/>
</dbReference>
<dbReference type="HOGENOM" id="CLU_049301_5_2_5"/>
<feature type="domain" description="UspA" evidence="2">
    <location>
        <begin position="279"/>
        <end position="334"/>
    </location>
</feature>
<dbReference type="CDD" id="cd00293">
    <property type="entry name" value="USP-like"/>
    <property type="match status" value="1"/>
</dbReference>
<name>H6SJF2_PARPM</name>
<proteinExistence type="inferred from homology"/>
<dbReference type="PATRIC" id="fig|1150469.3.peg.1680"/>
<keyword evidence="4" id="KW-1185">Reference proteome</keyword>
<sequence>MFRRRLPPSGRFGNEPEVQGTALFAKVFQAHTRALEEPWRRVSMSGIRTLLSVISDDQTGQAPLATALLIARTMGCHVEGFHVLIDAASAVPYVGEAMAGALIEEMVEAAEKDARERADRARAMFLGVCQAHKIPLDVTPPGDCTLNAAWHEAQGPEPEQVALRGRVADLLVLGQPGPRGAPPSLLTLNAALLESGRPVIVAPPQPPSSVGQRVAIAWNGSAEAARAVLGAMPFLVRADAVTLLIAADGDGQDNAPIRAAELERHLAWHGVDATTRFLEAASGGRTGEALLDACADAEADLLVMGAYTHSRLRQLILGGVTRHVLERATLPVLMSH</sequence>
<dbReference type="InterPro" id="IPR006015">
    <property type="entry name" value="Universal_stress_UspA"/>
</dbReference>
<comment type="similarity">
    <text evidence="1">Belongs to the universal stress protein A family.</text>
</comment>
<dbReference type="Gene3D" id="3.40.50.12370">
    <property type="match status" value="1"/>
</dbReference>
<dbReference type="Proteomes" id="UP000033220">
    <property type="component" value="Chromosome DSM 122"/>
</dbReference>
<dbReference type="EMBL" id="HE663493">
    <property type="protein sequence ID" value="CCG08117.1"/>
    <property type="molecule type" value="Genomic_DNA"/>
</dbReference>
<evidence type="ECO:0000259" key="2">
    <source>
        <dbReference type="Pfam" id="PF00582"/>
    </source>
</evidence>